<sequence>MDELGKILDTSVADVLAGLRLPPLPALPTLPAIDGLPTLPPLNLDLILKPLTDLLGSFGTGNLSAAQVDPSKVLSVLSQLLESSLSMGSAAFRALDGLWSGTAATSATAKTTKTGAETTALATQGSGMSIDIGAAATIVATGLATVQGIVVKTVGLLVSTLPLITTPVGQGIALGFLTTGLAEGAAAVAATRAQLLGPTTHMAANGAPVKISGAPASSTTSPFAVAANLLDAIGTPVKAMSTSLTQLLSTVTSTTASPNQKTPTSTNTKGDNETKCGEDRGDDKSPASTRPAALGGSGQISPGVVPAAPLSARPSTASITTEPASATTAPSSPRVALPTASALPGVMAPMAAAGVRSGSGSAAGTVADHLISQANGARLVGDVDPDAAPAVIGDAQPELSAADIDLSLIEVQFDPSLRL</sequence>
<evidence type="ECO:0000313" key="3">
    <source>
        <dbReference type="Proteomes" id="UP000035034"/>
    </source>
</evidence>
<keyword evidence="3" id="KW-1185">Reference proteome</keyword>
<feature type="region of interest" description="Disordered" evidence="1">
    <location>
        <begin position="252"/>
        <end position="335"/>
    </location>
</feature>
<dbReference type="STRING" id="1077974.GOEFS_096_00990"/>
<accession>H0R4C1</accession>
<feature type="compositionally biased region" description="Basic and acidic residues" evidence="1">
    <location>
        <begin position="270"/>
        <end position="285"/>
    </location>
</feature>
<evidence type="ECO:0000313" key="2">
    <source>
        <dbReference type="EMBL" id="GAB19922.1"/>
    </source>
</evidence>
<dbReference type="AlphaFoldDB" id="H0R4C1"/>
<feature type="compositionally biased region" description="Low complexity" evidence="1">
    <location>
        <begin position="314"/>
        <end position="333"/>
    </location>
</feature>
<evidence type="ECO:0000256" key="1">
    <source>
        <dbReference type="SAM" id="MobiDB-lite"/>
    </source>
</evidence>
<dbReference type="eggNOG" id="COG0791">
    <property type="taxonomic scope" value="Bacteria"/>
</dbReference>
<dbReference type="EMBL" id="BAEH01000096">
    <property type="protein sequence ID" value="GAB19922.1"/>
    <property type="molecule type" value="Genomic_DNA"/>
</dbReference>
<dbReference type="RefSeq" id="WP_007319257.1">
    <property type="nucleotide sequence ID" value="NZ_BAEH01000096.1"/>
</dbReference>
<dbReference type="OrthoDB" id="4571656at2"/>
<protein>
    <submittedName>
        <fullName evidence="2">Uncharacterized protein</fullName>
    </submittedName>
</protein>
<organism evidence="2 3">
    <name type="scientific">Gordonia effusa NBRC 100432</name>
    <dbReference type="NCBI Taxonomy" id="1077974"/>
    <lineage>
        <taxon>Bacteria</taxon>
        <taxon>Bacillati</taxon>
        <taxon>Actinomycetota</taxon>
        <taxon>Actinomycetes</taxon>
        <taxon>Mycobacteriales</taxon>
        <taxon>Gordoniaceae</taxon>
        <taxon>Gordonia</taxon>
    </lineage>
</organism>
<reference evidence="2 3" key="1">
    <citation type="submission" date="2011-12" db="EMBL/GenBank/DDBJ databases">
        <title>Whole genome shotgun sequence of Gordonia effusa NBRC 100432.</title>
        <authorList>
            <person name="Yoshida I."/>
            <person name="Takarada H."/>
            <person name="Hosoyama A."/>
            <person name="Tsuchikane K."/>
            <person name="Katsumata H."/>
            <person name="Yamazaki S."/>
            <person name="Fujita N."/>
        </authorList>
    </citation>
    <scope>NUCLEOTIDE SEQUENCE [LARGE SCALE GENOMIC DNA]</scope>
    <source>
        <strain evidence="2 3">NBRC 100432</strain>
    </source>
</reference>
<name>H0R4C1_9ACTN</name>
<comment type="caution">
    <text evidence="2">The sequence shown here is derived from an EMBL/GenBank/DDBJ whole genome shotgun (WGS) entry which is preliminary data.</text>
</comment>
<gene>
    <name evidence="2" type="ORF">GOEFS_096_00990</name>
</gene>
<dbReference type="Proteomes" id="UP000035034">
    <property type="component" value="Unassembled WGS sequence"/>
</dbReference>
<feature type="compositionally biased region" description="Polar residues" evidence="1">
    <location>
        <begin position="258"/>
        <end position="269"/>
    </location>
</feature>
<proteinExistence type="predicted"/>